<dbReference type="Pfam" id="PF26169">
    <property type="entry name" value="HHH_XRCC3_RpoA"/>
    <property type="match status" value="1"/>
</dbReference>
<evidence type="ECO:0000256" key="1">
    <source>
        <dbReference type="ARBA" id="ARBA00004123"/>
    </source>
</evidence>
<dbReference type="PANTHER" id="PTHR46456">
    <property type="entry name" value="DNA REPAIR PROTEIN RAD51 HOMOLOG 2"/>
    <property type="match status" value="1"/>
</dbReference>
<evidence type="ECO:0000313" key="11">
    <source>
        <dbReference type="EMBL" id="KAK9158144.1"/>
    </source>
</evidence>
<evidence type="ECO:0000256" key="7">
    <source>
        <dbReference type="ARBA" id="ARBA00023172"/>
    </source>
</evidence>
<reference evidence="11 12" key="1">
    <citation type="submission" date="2024-01" db="EMBL/GenBank/DDBJ databases">
        <title>Genome assemblies of Stephania.</title>
        <authorList>
            <person name="Yang L."/>
        </authorList>
    </citation>
    <scope>NUCLEOTIDE SEQUENCE [LARGE SCALE GENOMIC DNA]</scope>
    <source>
        <strain evidence="11">JXDWG</strain>
        <tissue evidence="11">Leaf</tissue>
    </source>
</reference>
<keyword evidence="5" id="KW-0067">ATP-binding</keyword>
<dbReference type="Gene3D" id="3.40.50.300">
    <property type="entry name" value="P-loop containing nucleotide triphosphate hydrolases"/>
    <property type="match status" value="1"/>
</dbReference>
<comment type="similarity">
    <text evidence="2">Belongs to the RecA family. RAD51 subfamily.</text>
</comment>
<evidence type="ECO:0000256" key="5">
    <source>
        <dbReference type="ARBA" id="ARBA00022840"/>
    </source>
</evidence>
<accession>A0AAP0KVV8</accession>
<dbReference type="Pfam" id="PF08423">
    <property type="entry name" value="Rad51"/>
    <property type="match status" value="2"/>
</dbReference>
<proteinExistence type="inferred from homology"/>
<keyword evidence="9" id="KW-0539">Nucleus</keyword>
<dbReference type="InterPro" id="IPR030548">
    <property type="entry name" value="RAD51B"/>
</dbReference>
<feature type="domain" description="RecA family profile 1" evidence="10">
    <location>
        <begin position="80"/>
        <end position="290"/>
    </location>
</feature>
<keyword evidence="12" id="KW-1185">Reference proteome</keyword>
<evidence type="ECO:0000313" key="12">
    <source>
        <dbReference type="Proteomes" id="UP001419268"/>
    </source>
</evidence>
<dbReference type="PIRSF" id="PIRSF005856">
    <property type="entry name" value="Rad51"/>
    <property type="match status" value="1"/>
</dbReference>
<dbReference type="EMBL" id="JBBNAG010000002">
    <property type="protein sequence ID" value="KAK9158144.1"/>
    <property type="molecule type" value="Genomic_DNA"/>
</dbReference>
<evidence type="ECO:0000256" key="9">
    <source>
        <dbReference type="ARBA" id="ARBA00023242"/>
    </source>
</evidence>
<comment type="subcellular location">
    <subcellularLocation>
        <location evidence="1">Nucleus</location>
    </subcellularLocation>
</comment>
<sequence length="405" mass="43969">MANKIISQMPLPKSISHKFAARNVLTAKDALSMTEFELMELLDVGFGEVASAIAQISEIVCPPCQTALELMEERVRDECLGSRLPTRLRGLDDALCGGIPFGVITELVGPSGIGKTQFCLKIALLAALPTSHGGLNGRVIYVDIENKFSSRRMIEIGAKSLPEIFHKEGMAREMAGRILVLRPTSVSEFTDSGDGSDAAALLWQRPFTFGCVAVTLGIFLLLQSSLQQIKLSVLEHQVKLLIIDSMAGLILGDLEGDLKIFKQHPLAWHISFIKSLAEFSQIPVIVTNQVRSQSCEEVQYSFQAISKVEAPSNQERVESRLVASLGIHWAHAVTIRLVLEADSGQRFIKVTKSPISPPLAFPFVITSSGISLISDEGIEVKGLVINTIHGQGCSEIFASAGKSYD</sequence>
<evidence type="ECO:0000256" key="8">
    <source>
        <dbReference type="ARBA" id="ARBA00023204"/>
    </source>
</evidence>
<organism evidence="11 12">
    <name type="scientific">Stephania cephalantha</name>
    <dbReference type="NCBI Taxonomy" id="152367"/>
    <lineage>
        <taxon>Eukaryota</taxon>
        <taxon>Viridiplantae</taxon>
        <taxon>Streptophyta</taxon>
        <taxon>Embryophyta</taxon>
        <taxon>Tracheophyta</taxon>
        <taxon>Spermatophyta</taxon>
        <taxon>Magnoliopsida</taxon>
        <taxon>Ranunculales</taxon>
        <taxon>Menispermaceae</taxon>
        <taxon>Menispermoideae</taxon>
        <taxon>Cissampelideae</taxon>
        <taxon>Stephania</taxon>
    </lineage>
</organism>
<dbReference type="SUPFAM" id="SSF52540">
    <property type="entry name" value="P-loop containing nucleoside triphosphate hydrolases"/>
    <property type="match status" value="1"/>
</dbReference>
<dbReference type="GO" id="GO:0000400">
    <property type="term" value="F:four-way junction DNA binding"/>
    <property type="evidence" value="ECO:0007669"/>
    <property type="project" value="TreeGrafter"/>
</dbReference>
<dbReference type="Proteomes" id="UP001419268">
    <property type="component" value="Unassembled WGS sequence"/>
</dbReference>
<dbReference type="InterPro" id="IPR058766">
    <property type="entry name" value="HHH_XRCC3_RAD51B"/>
</dbReference>
<dbReference type="InterPro" id="IPR027417">
    <property type="entry name" value="P-loop_NTPase"/>
</dbReference>
<keyword evidence="7" id="KW-0233">DNA recombination</keyword>
<dbReference type="SMART" id="SM00382">
    <property type="entry name" value="AAA"/>
    <property type="match status" value="1"/>
</dbReference>
<dbReference type="GO" id="GO:0005524">
    <property type="term" value="F:ATP binding"/>
    <property type="evidence" value="ECO:0007669"/>
    <property type="project" value="UniProtKB-KW"/>
</dbReference>
<dbReference type="GO" id="GO:0003697">
    <property type="term" value="F:single-stranded DNA binding"/>
    <property type="evidence" value="ECO:0007669"/>
    <property type="project" value="TreeGrafter"/>
</dbReference>
<dbReference type="InterPro" id="IPR003593">
    <property type="entry name" value="AAA+_ATPase"/>
</dbReference>
<dbReference type="InterPro" id="IPR020588">
    <property type="entry name" value="RecA_ATP-bd"/>
</dbReference>
<dbReference type="GO" id="GO:0003690">
    <property type="term" value="F:double-stranded DNA binding"/>
    <property type="evidence" value="ECO:0007669"/>
    <property type="project" value="TreeGrafter"/>
</dbReference>
<dbReference type="InterPro" id="IPR016467">
    <property type="entry name" value="DNA_recomb/repair_RecA-like"/>
</dbReference>
<evidence type="ECO:0000256" key="3">
    <source>
        <dbReference type="ARBA" id="ARBA00022741"/>
    </source>
</evidence>
<evidence type="ECO:0000256" key="6">
    <source>
        <dbReference type="ARBA" id="ARBA00023125"/>
    </source>
</evidence>
<keyword evidence="3" id="KW-0547">Nucleotide-binding</keyword>
<keyword evidence="8" id="KW-0234">DNA repair</keyword>
<dbReference type="PROSITE" id="PS50162">
    <property type="entry name" value="RECA_2"/>
    <property type="match status" value="1"/>
</dbReference>
<dbReference type="GO" id="GO:0033063">
    <property type="term" value="C:Rad51B-Rad51C-Rad51D-XRCC2 complex"/>
    <property type="evidence" value="ECO:0007669"/>
    <property type="project" value="InterPro"/>
</dbReference>
<dbReference type="GO" id="GO:0140664">
    <property type="term" value="F:ATP-dependent DNA damage sensor activity"/>
    <property type="evidence" value="ECO:0007669"/>
    <property type="project" value="InterPro"/>
</dbReference>
<keyword evidence="4" id="KW-0227">DNA damage</keyword>
<dbReference type="AlphaFoldDB" id="A0AAP0KVV8"/>
<dbReference type="GO" id="GO:0000724">
    <property type="term" value="P:double-strand break repair via homologous recombination"/>
    <property type="evidence" value="ECO:0007669"/>
    <property type="project" value="InterPro"/>
</dbReference>
<dbReference type="GO" id="GO:0005657">
    <property type="term" value="C:replication fork"/>
    <property type="evidence" value="ECO:0007669"/>
    <property type="project" value="TreeGrafter"/>
</dbReference>
<dbReference type="InterPro" id="IPR013632">
    <property type="entry name" value="Rad51_C"/>
</dbReference>
<comment type="caution">
    <text evidence="11">The sequence shown here is derived from an EMBL/GenBank/DDBJ whole genome shotgun (WGS) entry which is preliminary data.</text>
</comment>
<name>A0AAP0KVV8_9MAGN</name>
<dbReference type="PANTHER" id="PTHR46456:SF1">
    <property type="entry name" value="DNA REPAIR PROTEIN RAD51 HOMOLOG 2"/>
    <property type="match status" value="1"/>
</dbReference>
<evidence type="ECO:0000259" key="10">
    <source>
        <dbReference type="PROSITE" id="PS50162"/>
    </source>
</evidence>
<evidence type="ECO:0000256" key="2">
    <source>
        <dbReference type="ARBA" id="ARBA00007095"/>
    </source>
</evidence>
<evidence type="ECO:0000256" key="4">
    <source>
        <dbReference type="ARBA" id="ARBA00022763"/>
    </source>
</evidence>
<gene>
    <name evidence="11" type="ORF">Scep_004718</name>
</gene>
<keyword evidence="6" id="KW-0238">DNA-binding</keyword>
<protein>
    <recommendedName>
        <fullName evidence="10">RecA family profile 1 domain-containing protein</fullName>
    </recommendedName>
</protein>